<organism evidence="2 3">
    <name type="scientific">Symplocastrum torsivum CPER-KK1</name>
    <dbReference type="NCBI Taxonomy" id="450513"/>
    <lineage>
        <taxon>Bacteria</taxon>
        <taxon>Bacillati</taxon>
        <taxon>Cyanobacteriota</taxon>
        <taxon>Cyanophyceae</taxon>
        <taxon>Oscillatoriophycideae</taxon>
        <taxon>Oscillatoriales</taxon>
        <taxon>Microcoleaceae</taxon>
        <taxon>Symplocastrum</taxon>
    </lineage>
</organism>
<keyword evidence="1" id="KW-0472">Membrane</keyword>
<protein>
    <submittedName>
        <fullName evidence="2">Uncharacterized protein</fullName>
    </submittedName>
</protein>
<evidence type="ECO:0000313" key="3">
    <source>
        <dbReference type="Proteomes" id="UP000753908"/>
    </source>
</evidence>
<keyword evidence="1" id="KW-0812">Transmembrane</keyword>
<evidence type="ECO:0000256" key="1">
    <source>
        <dbReference type="SAM" id="Phobius"/>
    </source>
</evidence>
<evidence type="ECO:0000313" key="2">
    <source>
        <dbReference type="EMBL" id="MBW4548380.1"/>
    </source>
</evidence>
<reference evidence="2" key="1">
    <citation type="submission" date="2021-05" db="EMBL/GenBank/DDBJ databases">
        <authorList>
            <person name="Pietrasiak N."/>
            <person name="Ward R."/>
            <person name="Stajich J.E."/>
            <person name="Kurbessoian T."/>
        </authorList>
    </citation>
    <scope>NUCLEOTIDE SEQUENCE</scope>
    <source>
        <strain evidence="2">CPER-KK1</strain>
    </source>
</reference>
<accession>A0A951PQK6</accession>
<comment type="caution">
    <text evidence="2">The sequence shown here is derived from an EMBL/GenBank/DDBJ whole genome shotgun (WGS) entry which is preliminary data.</text>
</comment>
<name>A0A951PQK6_9CYAN</name>
<keyword evidence="1" id="KW-1133">Transmembrane helix</keyword>
<reference evidence="2" key="2">
    <citation type="journal article" date="2022" name="Microbiol. Resour. Announc.">
        <title>Metagenome Sequencing to Explore Phylogenomics of Terrestrial Cyanobacteria.</title>
        <authorList>
            <person name="Ward R.D."/>
            <person name="Stajich J.E."/>
            <person name="Johansen J.R."/>
            <person name="Huntemann M."/>
            <person name="Clum A."/>
            <person name="Foster B."/>
            <person name="Foster B."/>
            <person name="Roux S."/>
            <person name="Palaniappan K."/>
            <person name="Varghese N."/>
            <person name="Mukherjee S."/>
            <person name="Reddy T.B.K."/>
            <person name="Daum C."/>
            <person name="Copeland A."/>
            <person name="Chen I.A."/>
            <person name="Ivanova N.N."/>
            <person name="Kyrpides N.C."/>
            <person name="Shapiro N."/>
            <person name="Eloe-Fadrosh E.A."/>
            <person name="Pietrasiak N."/>
        </authorList>
    </citation>
    <scope>NUCLEOTIDE SEQUENCE</scope>
    <source>
        <strain evidence="2">CPER-KK1</strain>
    </source>
</reference>
<dbReference type="EMBL" id="JAHHIF010000060">
    <property type="protein sequence ID" value="MBW4548380.1"/>
    <property type="molecule type" value="Genomic_DNA"/>
</dbReference>
<proteinExistence type="predicted"/>
<dbReference type="AlphaFoldDB" id="A0A951PQK6"/>
<sequence length="208" mass="24301">MNVNNDETNENASQSRISGCGTRLALVLIVLYCFVTIYSTIFAIWSFFLGINAGFQGRDTLFCNRIELSKVDCKVVRNSFLREQNEIIQDVQKAEVRITKVRGQGKLKTYRYNYQIFLVTKSGLYTLFYPEDYFEPQNTAIFKSEVSYINNFINNPDENSIKIEEREYALSSIKRGIFLLFIGWLPWMIFFVYFYIVLITLKPTGRKS</sequence>
<feature type="transmembrane region" description="Helical" evidence="1">
    <location>
        <begin position="177"/>
        <end position="201"/>
    </location>
</feature>
<feature type="transmembrane region" description="Helical" evidence="1">
    <location>
        <begin position="24"/>
        <end position="48"/>
    </location>
</feature>
<dbReference type="Proteomes" id="UP000753908">
    <property type="component" value="Unassembled WGS sequence"/>
</dbReference>
<gene>
    <name evidence="2" type="ORF">KME25_28675</name>
</gene>